<dbReference type="InterPro" id="IPR000524">
    <property type="entry name" value="Tscrpt_reg_HTH_GntR"/>
</dbReference>
<evidence type="ECO:0000259" key="6">
    <source>
        <dbReference type="PROSITE" id="PS50949"/>
    </source>
</evidence>
<dbReference type="Gene3D" id="1.10.10.10">
    <property type="entry name" value="Winged helix-like DNA-binding domain superfamily/Winged helix DNA-binding domain"/>
    <property type="match status" value="1"/>
</dbReference>
<comment type="caution">
    <text evidence="7">The sequence shown here is derived from an EMBL/GenBank/DDBJ whole genome shotgun (WGS) entry which is preliminary data.</text>
</comment>
<dbReference type="EMBL" id="QDHA01000042">
    <property type="protein sequence ID" value="RCJ07044.1"/>
    <property type="molecule type" value="Genomic_DNA"/>
</dbReference>
<dbReference type="PANTHER" id="PTHR46577:SF1">
    <property type="entry name" value="HTH-TYPE TRANSCRIPTIONAL REGULATORY PROTEIN GABR"/>
    <property type="match status" value="1"/>
</dbReference>
<dbReference type="InterPro" id="IPR036388">
    <property type="entry name" value="WH-like_DNA-bd_sf"/>
</dbReference>
<gene>
    <name evidence="7" type="ORF">DDK22_19010</name>
</gene>
<dbReference type="PANTHER" id="PTHR46577">
    <property type="entry name" value="HTH-TYPE TRANSCRIPTIONAL REGULATORY PROTEIN GABR"/>
    <property type="match status" value="1"/>
</dbReference>
<evidence type="ECO:0000256" key="3">
    <source>
        <dbReference type="ARBA" id="ARBA00023015"/>
    </source>
</evidence>
<dbReference type="InterPro" id="IPR004839">
    <property type="entry name" value="Aminotransferase_I/II_large"/>
</dbReference>
<dbReference type="GO" id="GO:0030170">
    <property type="term" value="F:pyridoxal phosphate binding"/>
    <property type="evidence" value="ECO:0007669"/>
    <property type="project" value="InterPro"/>
</dbReference>
<comment type="similarity">
    <text evidence="1">In the C-terminal section; belongs to the class-I pyridoxal-phosphate-dependent aminotransferase family.</text>
</comment>
<accession>A0A367PHL7</accession>
<reference evidence="7 8" key="1">
    <citation type="submission" date="2018-04" db="EMBL/GenBank/DDBJ databases">
        <title>Cupriavidus necator CR12 genome sequencing and assembly.</title>
        <authorList>
            <person name="Ben Fekih I."/>
            <person name="Mazhar H.S."/>
            <person name="Bello S.K."/>
            <person name="Rensing C."/>
        </authorList>
    </citation>
    <scope>NUCLEOTIDE SEQUENCE [LARGE SCALE GENOMIC DNA]</scope>
    <source>
        <strain evidence="7 8">CR12</strain>
    </source>
</reference>
<dbReference type="SUPFAM" id="SSF46785">
    <property type="entry name" value="Winged helix' DNA-binding domain"/>
    <property type="match status" value="1"/>
</dbReference>
<dbReference type="AlphaFoldDB" id="A0A367PHL7"/>
<keyword evidence="7" id="KW-0032">Aminotransferase</keyword>
<evidence type="ECO:0000256" key="1">
    <source>
        <dbReference type="ARBA" id="ARBA00005384"/>
    </source>
</evidence>
<evidence type="ECO:0000313" key="8">
    <source>
        <dbReference type="Proteomes" id="UP000253501"/>
    </source>
</evidence>
<dbReference type="CDD" id="cd00609">
    <property type="entry name" value="AAT_like"/>
    <property type="match status" value="1"/>
</dbReference>
<evidence type="ECO:0000256" key="2">
    <source>
        <dbReference type="ARBA" id="ARBA00022898"/>
    </source>
</evidence>
<protein>
    <submittedName>
        <fullName evidence="7">PLP-dependent aminotransferase family protein</fullName>
    </submittedName>
</protein>
<keyword evidence="2" id="KW-0663">Pyridoxal phosphate</keyword>
<dbReference type="InterPro" id="IPR015424">
    <property type="entry name" value="PyrdxlP-dep_Trfase"/>
</dbReference>
<keyword evidence="4" id="KW-0238">DNA-binding</keyword>
<sequence length="477" mass="52274">MTKSPAQDPSNAAPLHEQIYARIRASIQQGQLKPGQRVPSLRAFAGELGVARGTVQVAYERLLGEGYLIARGPAGTFVSEQIAPSRPHRVAAAAGSSRTPPNQELTEFSLETEGGIPAPLQLGLPALDEFPRKLWTRLMARQIRSAGSLTRPASAGFSPLREALAAYLQRSRGIDAQPHQVFVVPAYTASLALIVDALRLAGESAWVEDPSYPPTAQSLRRLNLQVRNVPVDDHGLDVEFGRQHFPGARLAVVTPSHQSPTGVALTLQRRVELLDWAVERGAWIIEDDYDGEFRYRGHPLPALKSLDTCDRVIYCGTLSKVLYPGLRLAYVVVPQSLVPTMDLACRRTVHGGCPELLQAAAAEFIAQGHFARHIKRMRTLYARRRAMLAAALAPYKTDGFTVCLQDGGMHLLVDVRDDLDDLAMARRARKAGFAVHSLTAWRRGAPGRRGLMMGFTNLRSQTEADRLVAELMRALKA</sequence>
<keyword evidence="7" id="KW-0808">Transferase</keyword>
<keyword evidence="3" id="KW-0805">Transcription regulation</keyword>
<dbReference type="RefSeq" id="WP_114133265.1">
    <property type="nucleotide sequence ID" value="NZ_CP068435.1"/>
</dbReference>
<keyword evidence="5" id="KW-0804">Transcription</keyword>
<dbReference type="Pfam" id="PF00392">
    <property type="entry name" value="GntR"/>
    <property type="match status" value="1"/>
</dbReference>
<dbReference type="Gene3D" id="3.40.640.10">
    <property type="entry name" value="Type I PLP-dependent aspartate aminotransferase-like (Major domain)"/>
    <property type="match status" value="1"/>
</dbReference>
<name>A0A367PHL7_CUPNE</name>
<dbReference type="InterPro" id="IPR051446">
    <property type="entry name" value="HTH_trans_reg/aminotransferase"/>
</dbReference>
<dbReference type="Pfam" id="PF00155">
    <property type="entry name" value="Aminotran_1_2"/>
    <property type="match status" value="1"/>
</dbReference>
<proteinExistence type="inferred from homology"/>
<dbReference type="GO" id="GO:0008483">
    <property type="term" value="F:transaminase activity"/>
    <property type="evidence" value="ECO:0007669"/>
    <property type="project" value="UniProtKB-KW"/>
</dbReference>
<dbReference type="InterPro" id="IPR036390">
    <property type="entry name" value="WH_DNA-bd_sf"/>
</dbReference>
<dbReference type="SMART" id="SM00345">
    <property type="entry name" value="HTH_GNTR"/>
    <property type="match status" value="1"/>
</dbReference>
<dbReference type="SUPFAM" id="SSF53383">
    <property type="entry name" value="PLP-dependent transferases"/>
    <property type="match status" value="1"/>
</dbReference>
<dbReference type="GO" id="GO:0003700">
    <property type="term" value="F:DNA-binding transcription factor activity"/>
    <property type="evidence" value="ECO:0007669"/>
    <property type="project" value="InterPro"/>
</dbReference>
<dbReference type="PROSITE" id="PS50949">
    <property type="entry name" value="HTH_GNTR"/>
    <property type="match status" value="1"/>
</dbReference>
<feature type="domain" description="HTH gntR-type" evidence="6">
    <location>
        <begin position="13"/>
        <end position="81"/>
    </location>
</feature>
<evidence type="ECO:0000313" key="7">
    <source>
        <dbReference type="EMBL" id="RCJ07044.1"/>
    </source>
</evidence>
<dbReference type="InterPro" id="IPR015421">
    <property type="entry name" value="PyrdxlP-dep_Trfase_major"/>
</dbReference>
<evidence type="ECO:0000256" key="5">
    <source>
        <dbReference type="ARBA" id="ARBA00023163"/>
    </source>
</evidence>
<dbReference type="GO" id="GO:0003677">
    <property type="term" value="F:DNA binding"/>
    <property type="evidence" value="ECO:0007669"/>
    <property type="project" value="UniProtKB-KW"/>
</dbReference>
<dbReference type="Proteomes" id="UP000253501">
    <property type="component" value="Unassembled WGS sequence"/>
</dbReference>
<dbReference type="CDD" id="cd07377">
    <property type="entry name" value="WHTH_GntR"/>
    <property type="match status" value="1"/>
</dbReference>
<organism evidence="7 8">
    <name type="scientific">Cupriavidus necator</name>
    <name type="common">Alcaligenes eutrophus</name>
    <name type="synonym">Ralstonia eutropha</name>
    <dbReference type="NCBI Taxonomy" id="106590"/>
    <lineage>
        <taxon>Bacteria</taxon>
        <taxon>Pseudomonadati</taxon>
        <taxon>Pseudomonadota</taxon>
        <taxon>Betaproteobacteria</taxon>
        <taxon>Burkholderiales</taxon>
        <taxon>Burkholderiaceae</taxon>
        <taxon>Cupriavidus</taxon>
    </lineage>
</organism>
<evidence type="ECO:0000256" key="4">
    <source>
        <dbReference type="ARBA" id="ARBA00023125"/>
    </source>
</evidence>